<dbReference type="InterPro" id="IPR029688">
    <property type="entry name" value="ICR"/>
</dbReference>
<evidence type="ECO:0000256" key="3">
    <source>
        <dbReference type="SAM" id="Coils"/>
    </source>
</evidence>
<evidence type="ECO:0000256" key="2">
    <source>
        <dbReference type="ARBA" id="ARBA00023054"/>
    </source>
</evidence>
<feature type="non-terminal residue" evidence="5">
    <location>
        <position position="1"/>
    </location>
</feature>
<keyword evidence="2 3" id="KW-0175">Coiled coil</keyword>
<comment type="similarity">
    <text evidence="1">Belongs to the ICR family.</text>
</comment>
<proteinExistence type="inferred from homology"/>
<feature type="region of interest" description="Disordered" evidence="4">
    <location>
        <begin position="1"/>
        <end position="70"/>
    </location>
</feature>
<dbReference type="PANTHER" id="PTHR34224">
    <property type="entry name" value="INTERACTOR OF CONSTITUTIVE ACTIVE ROPS 2, CHLOROPLASTIC-RELATED"/>
    <property type="match status" value="1"/>
</dbReference>
<feature type="region of interest" description="Disordered" evidence="4">
    <location>
        <begin position="87"/>
        <end position="112"/>
    </location>
</feature>
<feature type="coiled-coil region" evidence="3">
    <location>
        <begin position="377"/>
        <end position="468"/>
    </location>
</feature>
<dbReference type="Proteomes" id="UP001370490">
    <property type="component" value="Unassembled WGS sequence"/>
</dbReference>
<organism evidence="5 6">
    <name type="scientific">Dillenia turbinata</name>
    <dbReference type="NCBI Taxonomy" id="194707"/>
    <lineage>
        <taxon>Eukaryota</taxon>
        <taxon>Viridiplantae</taxon>
        <taxon>Streptophyta</taxon>
        <taxon>Embryophyta</taxon>
        <taxon>Tracheophyta</taxon>
        <taxon>Spermatophyta</taxon>
        <taxon>Magnoliopsida</taxon>
        <taxon>eudicotyledons</taxon>
        <taxon>Gunneridae</taxon>
        <taxon>Pentapetalae</taxon>
        <taxon>Dilleniales</taxon>
        <taxon>Dilleniaceae</taxon>
        <taxon>Dillenia</taxon>
    </lineage>
</organism>
<protein>
    <recommendedName>
        <fullName evidence="7">Interactor of constitutive active ROPs 3</fullName>
    </recommendedName>
</protein>
<evidence type="ECO:0000313" key="5">
    <source>
        <dbReference type="EMBL" id="KAK6926839.1"/>
    </source>
</evidence>
<keyword evidence="6" id="KW-1185">Reference proteome</keyword>
<evidence type="ECO:0000256" key="4">
    <source>
        <dbReference type="SAM" id="MobiDB-lite"/>
    </source>
</evidence>
<name>A0AAN8V8F1_9MAGN</name>
<gene>
    <name evidence="5" type="ORF">RJ641_008558</name>
</gene>
<feature type="compositionally biased region" description="Polar residues" evidence="4">
    <location>
        <begin position="87"/>
        <end position="99"/>
    </location>
</feature>
<dbReference type="EMBL" id="JBAMMX010000015">
    <property type="protein sequence ID" value="KAK6926839.1"/>
    <property type="molecule type" value="Genomic_DNA"/>
</dbReference>
<evidence type="ECO:0000256" key="1">
    <source>
        <dbReference type="ARBA" id="ARBA00009778"/>
    </source>
</evidence>
<sequence>CKTRLVEVPQRISPRAVRQLKHSGPEADSSSPSNQSSRATKDRSPKITERRSPRSPVTEKKRLSRVSELESQISQLQEDLKKVKDQLSSSESCKRQAQQEVEDSKKQHLAMSSKVEETQKQLQELSASEESRLIEIQKVSQERDKAWQSELQALQQQHSNDLAALASAFTEIQRLKVQLEMVAESEAAQTKHAESEHIELETLKKKLAETLSLVENMKTQIKDCRESENKAQALASETLLQLEMAKKTVEMLKLDGNRAREAYNSIALELNLSRARVNVLEGLVSKLQADLINACGGPDNSSGDNKRNPDVREIRRVEVSTDLEAELKHLNSEAGHLRSTLEKSEIGYHEEQIQRTVQISGAHEQVEQIKLASTMRESVLAEELKEAKAEIEELKADLMDKETELQGIVEENEELNSKVEKLSCQKEHEFTSELMKLKENIAELKANLMDKETELQNILEENEMLKFEVSKRETDGDKAKNVAAELETAKAAEREALMKLGYVAEEVDKSNRKAARAAEQLEAAQAANAEMEAELRRLKVQSDQWRKAAEAAAAMLSAGNNGKFVERTGSLDGNCDPFTGKLGSPYLEDLDDDLLKKKNGNMLKKIGIFWKKPHK</sequence>
<feature type="compositionally biased region" description="Basic and acidic residues" evidence="4">
    <location>
        <begin position="39"/>
        <end position="68"/>
    </location>
</feature>
<accession>A0AAN8V8F1</accession>
<evidence type="ECO:0008006" key="7">
    <source>
        <dbReference type="Google" id="ProtNLM"/>
    </source>
</evidence>
<dbReference type="PANTHER" id="PTHR34224:SF18">
    <property type="entry name" value="INTERACTOR OF CONSTITUTIVE ACTIVE ROPS 3"/>
    <property type="match status" value="1"/>
</dbReference>
<dbReference type="AlphaFoldDB" id="A0AAN8V8F1"/>
<feature type="compositionally biased region" description="Polar residues" evidence="4">
    <location>
        <begin position="28"/>
        <end position="38"/>
    </location>
</feature>
<comment type="caution">
    <text evidence="5">The sequence shown here is derived from an EMBL/GenBank/DDBJ whole genome shotgun (WGS) entry which is preliminary data.</text>
</comment>
<reference evidence="5 6" key="1">
    <citation type="submission" date="2023-12" db="EMBL/GenBank/DDBJ databases">
        <title>A high-quality genome assembly for Dillenia turbinata (Dilleniales).</title>
        <authorList>
            <person name="Chanderbali A."/>
        </authorList>
    </citation>
    <scope>NUCLEOTIDE SEQUENCE [LARGE SCALE GENOMIC DNA]</scope>
    <source>
        <strain evidence="5">LSX21</strain>
        <tissue evidence="5">Leaf</tissue>
    </source>
</reference>
<feature type="coiled-coil region" evidence="3">
    <location>
        <begin position="504"/>
        <end position="548"/>
    </location>
</feature>
<evidence type="ECO:0000313" key="6">
    <source>
        <dbReference type="Proteomes" id="UP001370490"/>
    </source>
</evidence>